<reference evidence="1 2" key="1">
    <citation type="submission" date="2020-02" db="EMBL/GenBank/DDBJ databases">
        <authorList>
            <person name="Ferguson B K."/>
        </authorList>
    </citation>
    <scope>NUCLEOTIDE SEQUENCE [LARGE SCALE GENOMIC DNA]</scope>
</reference>
<sequence length="238" mass="27039">MTLTVNRTIRARRYIQKILDPDKSCITQPEVSRRPQKMKLLLFRKVTMTVKNTEVQNIVCMPNEFSYSDYDHIREYLLWNEPLAKLIDKLQGEDNMYYGYVLPGLLNLRLKWKNLLQGSADTGCKTFLDGASGCCLTVPRSCWLRLVQVVPSCWWLRIVLSVPRSCWCRLVLPIARSCLLTLVTKLGYCQWLPIPVAWGLVEVHALAADSSRLDLVEVLEPAADSSRVEPGGSACTCC</sequence>
<keyword evidence="2" id="KW-1185">Reference proteome</keyword>
<dbReference type="AlphaFoldDB" id="A0A6H5I2F5"/>
<accession>A0A6H5I2F5</accession>
<name>A0A6H5I2F5_9HYME</name>
<dbReference type="EMBL" id="CADCXV010000517">
    <property type="protein sequence ID" value="CAB0030704.1"/>
    <property type="molecule type" value="Genomic_DNA"/>
</dbReference>
<evidence type="ECO:0000313" key="1">
    <source>
        <dbReference type="EMBL" id="CAB0030704.1"/>
    </source>
</evidence>
<dbReference type="Proteomes" id="UP000479190">
    <property type="component" value="Unassembled WGS sequence"/>
</dbReference>
<organism evidence="1 2">
    <name type="scientific">Trichogramma brassicae</name>
    <dbReference type="NCBI Taxonomy" id="86971"/>
    <lineage>
        <taxon>Eukaryota</taxon>
        <taxon>Metazoa</taxon>
        <taxon>Ecdysozoa</taxon>
        <taxon>Arthropoda</taxon>
        <taxon>Hexapoda</taxon>
        <taxon>Insecta</taxon>
        <taxon>Pterygota</taxon>
        <taxon>Neoptera</taxon>
        <taxon>Endopterygota</taxon>
        <taxon>Hymenoptera</taxon>
        <taxon>Apocrita</taxon>
        <taxon>Proctotrupomorpha</taxon>
        <taxon>Chalcidoidea</taxon>
        <taxon>Trichogrammatidae</taxon>
        <taxon>Trichogramma</taxon>
    </lineage>
</organism>
<proteinExistence type="predicted"/>
<evidence type="ECO:0000313" key="2">
    <source>
        <dbReference type="Proteomes" id="UP000479190"/>
    </source>
</evidence>
<gene>
    <name evidence="1" type="ORF">TBRA_LOCUS2700</name>
</gene>
<protein>
    <submittedName>
        <fullName evidence="1">Uncharacterized protein</fullName>
    </submittedName>
</protein>
<dbReference type="OrthoDB" id="6610165at2759"/>